<dbReference type="InterPro" id="IPR011004">
    <property type="entry name" value="Trimer_LpxA-like_sf"/>
</dbReference>
<sequence length="222" mass="24586">MADVVIFGAGQLAEVAKAYLDRFGEDRVVGFTVDEAFLTQPEFKGLPVVAWERLEERFPPDAVKLLGPLSYQNLNEFRRNRHAEGRERGYGFARFIHPSTHNMAETVGDNCFILENCTLQPFVRLGEGIIMWSGSHVGHHSILEDFCFVSSQVGLASGVRIGTCSLIGGQVGVDNGITIGAGSYIESRCMIRRDVPPNSVVRHPSDLPKPYSSARIKSMKFR</sequence>
<comment type="similarity">
    <text evidence="1">Belongs to the transferase hexapeptide repeat family.</text>
</comment>
<evidence type="ECO:0000313" key="3">
    <source>
        <dbReference type="Proteomes" id="UP000275530"/>
    </source>
</evidence>
<accession>A0A6M7TJV8</accession>
<keyword evidence="3" id="KW-1185">Reference proteome</keyword>
<evidence type="ECO:0000256" key="1">
    <source>
        <dbReference type="ARBA" id="ARBA00007274"/>
    </source>
</evidence>
<dbReference type="EMBL" id="QZXA01000009">
    <property type="protein sequence ID" value="RJT31296.1"/>
    <property type="molecule type" value="Genomic_DNA"/>
</dbReference>
<dbReference type="AlphaFoldDB" id="A0A6M7TJV8"/>
<dbReference type="Proteomes" id="UP000275530">
    <property type="component" value="Unassembled WGS sequence"/>
</dbReference>
<name>A0A6M7TJV8_9HYPH</name>
<dbReference type="CDD" id="cd03360">
    <property type="entry name" value="LbH_AT_putative"/>
    <property type="match status" value="1"/>
</dbReference>
<dbReference type="RefSeq" id="WP_064982849.1">
    <property type="nucleotide sequence ID" value="NZ_CP033507.1"/>
</dbReference>
<dbReference type="PANTHER" id="PTHR43300">
    <property type="entry name" value="ACETYLTRANSFERASE"/>
    <property type="match status" value="1"/>
</dbReference>
<proteinExistence type="inferred from homology"/>
<dbReference type="Gene3D" id="2.160.10.10">
    <property type="entry name" value="Hexapeptide repeat proteins"/>
    <property type="match status" value="1"/>
</dbReference>
<comment type="caution">
    <text evidence="2">The sequence shown here is derived from an EMBL/GenBank/DDBJ whole genome shotgun (WGS) entry which is preliminary data.</text>
</comment>
<evidence type="ECO:0000313" key="2">
    <source>
        <dbReference type="EMBL" id="RJT31296.1"/>
    </source>
</evidence>
<organism evidence="2 3">
    <name type="scientific">Mesorhizobium jarvisii</name>
    <dbReference type="NCBI Taxonomy" id="1777867"/>
    <lineage>
        <taxon>Bacteria</taxon>
        <taxon>Pseudomonadati</taxon>
        <taxon>Pseudomonadota</taxon>
        <taxon>Alphaproteobacteria</taxon>
        <taxon>Hyphomicrobiales</taxon>
        <taxon>Phyllobacteriaceae</taxon>
        <taxon>Mesorhizobium</taxon>
    </lineage>
</organism>
<dbReference type="InterPro" id="IPR020019">
    <property type="entry name" value="AcTrfase_PglD-like"/>
</dbReference>
<reference evidence="2 3" key="1">
    <citation type="submission" date="2018-09" db="EMBL/GenBank/DDBJ databases">
        <title>Mesorhizobium carmichaelinearum sp. nov. isolated from Carmichaelinea spp. root nodules in New Zealand.</title>
        <authorList>
            <person name="De Meyer S.E."/>
        </authorList>
    </citation>
    <scope>NUCLEOTIDE SEQUENCE [LARGE SCALE GENOMIC DNA]</scope>
    <source>
        <strain evidence="2 3">LMG 28313</strain>
    </source>
</reference>
<dbReference type="InterPro" id="IPR050179">
    <property type="entry name" value="Trans_hexapeptide_repeat"/>
</dbReference>
<gene>
    <name evidence="2" type="ORF">D3242_23975</name>
</gene>
<protein>
    <submittedName>
        <fullName evidence="2">Acetyltransferase</fullName>
    </submittedName>
</protein>
<dbReference type="SUPFAM" id="SSF51161">
    <property type="entry name" value="Trimeric LpxA-like enzymes"/>
    <property type="match status" value="1"/>
</dbReference>
<dbReference type="PANTHER" id="PTHR43300:SF4">
    <property type="entry name" value="ACYL-[ACYL-CARRIER-PROTEIN]--UDP-N-ACETYLGLUCOSAMINE O-ACYLTRANSFERASE"/>
    <property type="match status" value="1"/>
</dbReference>